<evidence type="ECO:0000313" key="2">
    <source>
        <dbReference type="EMBL" id="PRP87591.1"/>
    </source>
</evidence>
<gene>
    <name evidence="2" type="ORF">PROFUN_04618</name>
</gene>
<keyword evidence="3" id="KW-1185">Reference proteome</keyword>
<sequence>MSSKKTTPKKVEQKSSFLSKLSILSPFGNPITRTAYIFVGFAVFGQLCSYIDQLTYEYIRSDYFFKLLPRMYVEPAGQELMRMFNSQAGAMEIEPKTTNRAARSQGIDLFRRKESHLPDSAEAESFSVTGFANVMDPRPLKTSRKRAATMEFWSAREEVKAIKNEVPCQQFSYNGGISMTESLFSDFKPLQFDELELLALHTPLDDYYGWFDSCDSNLSSRTSSPIDFSGVCSDQLSGQITPNVSGDLAITFVQDDKTGNTPQHANIQPKEKAPSSVDSTINPTKTFFRLQHQPQPVQRKSYSSESRYVNPNPVLIGRPECGSKKITSGRVSCSLFCQTTAVKENMLEPASPGGLVQDVDMKSLATPRFILKILENSSGQEFRLKFDITYETEDGATHTEVVISNPFSVRSNVRAKRSADGSSCRVNKYECL</sequence>
<accession>A0A2P6NUF6</accession>
<reference evidence="2 3" key="1">
    <citation type="journal article" date="2018" name="Genome Biol. Evol.">
        <title>Multiple Roots of Fruiting Body Formation in Amoebozoa.</title>
        <authorList>
            <person name="Hillmann F."/>
            <person name="Forbes G."/>
            <person name="Novohradska S."/>
            <person name="Ferling I."/>
            <person name="Riege K."/>
            <person name="Groth M."/>
            <person name="Westermann M."/>
            <person name="Marz M."/>
            <person name="Spaller T."/>
            <person name="Winckler T."/>
            <person name="Schaap P."/>
            <person name="Glockner G."/>
        </authorList>
    </citation>
    <scope>NUCLEOTIDE SEQUENCE [LARGE SCALE GENOMIC DNA]</scope>
    <source>
        <strain evidence="2 3">Jena</strain>
    </source>
</reference>
<feature type="region of interest" description="Disordered" evidence="1">
    <location>
        <begin position="259"/>
        <end position="278"/>
    </location>
</feature>
<dbReference type="Proteomes" id="UP000241769">
    <property type="component" value="Unassembled WGS sequence"/>
</dbReference>
<dbReference type="InParanoid" id="A0A2P6NUF6"/>
<organism evidence="2 3">
    <name type="scientific">Planoprotostelium fungivorum</name>
    <dbReference type="NCBI Taxonomy" id="1890364"/>
    <lineage>
        <taxon>Eukaryota</taxon>
        <taxon>Amoebozoa</taxon>
        <taxon>Evosea</taxon>
        <taxon>Variosea</taxon>
        <taxon>Cavosteliida</taxon>
        <taxon>Cavosteliaceae</taxon>
        <taxon>Planoprotostelium</taxon>
    </lineage>
</organism>
<protein>
    <submittedName>
        <fullName evidence="2">Uncharacterized protein</fullName>
    </submittedName>
</protein>
<evidence type="ECO:0000313" key="3">
    <source>
        <dbReference type="Proteomes" id="UP000241769"/>
    </source>
</evidence>
<comment type="caution">
    <text evidence="2">The sequence shown here is derived from an EMBL/GenBank/DDBJ whole genome shotgun (WGS) entry which is preliminary data.</text>
</comment>
<dbReference type="AlphaFoldDB" id="A0A2P6NUF6"/>
<dbReference type="EMBL" id="MDYQ01000019">
    <property type="protein sequence ID" value="PRP87591.1"/>
    <property type="molecule type" value="Genomic_DNA"/>
</dbReference>
<evidence type="ECO:0000256" key="1">
    <source>
        <dbReference type="SAM" id="MobiDB-lite"/>
    </source>
</evidence>
<name>A0A2P6NUF6_9EUKA</name>
<proteinExistence type="predicted"/>